<dbReference type="EnsemblMetazoa" id="CapteT161676">
    <property type="protein sequence ID" value="CapteP161676"/>
    <property type="gene ID" value="CapteG161676"/>
</dbReference>
<feature type="region of interest" description="Disordered" evidence="7">
    <location>
        <begin position="177"/>
        <end position="218"/>
    </location>
</feature>
<evidence type="ECO:0000256" key="6">
    <source>
        <dbReference type="ARBA" id="ARBA00046368"/>
    </source>
</evidence>
<dbReference type="FunCoup" id="N1PB22">
    <property type="interactions" value="843"/>
</dbReference>
<comment type="subcellular location">
    <subcellularLocation>
        <location evidence="1">Nucleus</location>
    </subcellularLocation>
</comment>
<evidence type="ECO:0000256" key="1">
    <source>
        <dbReference type="ARBA" id="ARBA00004123"/>
    </source>
</evidence>
<dbReference type="EMBL" id="AMQN01000055">
    <property type="status" value="NOT_ANNOTATED_CDS"/>
    <property type="molecule type" value="Genomic_DNA"/>
</dbReference>
<comment type="subunit">
    <text evidence="6">Part of the activated spliceosome B/catalytic step 1 spliceosome, one of the forms of the spliceosome which has a well-formed active site but still cannot catalyze the branching reaction and is composed at least of 52 proteins, the U2, U5 and U6 snRNAs and the pre-mRNA. Recruited during early steps of activated spliceosome B maturation, it is probably one of the first proteins released from this complex as he matures to the spliceosome C complex. Component of the minor spliceosome, which splices U12-type introns.</text>
</comment>
<evidence type="ECO:0000313" key="10">
    <source>
        <dbReference type="EnsemblMetazoa" id="CapteP161676"/>
    </source>
</evidence>
<dbReference type="PRINTS" id="PR00153">
    <property type="entry name" value="CSAPPISMRASE"/>
</dbReference>
<feature type="domain" description="PPIase cyclophilin-type" evidence="8">
    <location>
        <begin position="11"/>
        <end position="166"/>
    </location>
</feature>
<organism evidence="9">
    <name type="scientific">Capitella teleta</name>
    <name type="common">Polychaete worm</name>
    <dbReference type="NCBI Taxonomy" id="283909"/>
    <lineage>
        <taxon>Eukaryota</taxon>
        <taxon>Metazoa</taxon>
        <taxon>Spiralia</taxon>
        <taxon>Lophotrochozoa</taxon>
        <taxon>Annelida</taxon>
        <taxon>Polychaeta</taxon>
        <taxon>Sedentaria</taxon>
        <taxon>Scolecida</taxon>
        <taxon>Capitellidae</taxon>
        <taxon>Capitella</taxon>
    </lineage>
</organism>
<dbReference type="GO" id="GO:0003755">
    <property type="term" value="F:peptidyl-prolyl cis-trans isomerase activity"/>
    <property type="evidence" value="ECO:0007669"/>
    <property type="project" value="InterPro"/>
</dbReference>
<dbReference type="AlphaFoldDB" id="N1PB22"/>
<keyword evidence="3" id="KW-0539">Nucleus</keyword>
<dbReference type="PROSITE" id="PS00170">
    <property type="entry name" value="CSA_PPIASE_1"/>
    <property type="match status" value="1"/>
</dbReference>
<dbReference type="HOGENOM" id="CLU_012062_14_4_1"/>
<name>N1PB22_CAPTE</name>
<feature type="region of interest" description="Disordered" evidence="7">
    <location>
        <begin position="455"/>
        <end position="488"/>
    </location>
</feature>
<dbReference type="OrthoDB" id="442970at2759"/>
<keyword evidence="11" id="KW-1185">Reference proteome</keyword>
<dbReference type="PANTHER" id="PTHR45625:SF6">
    <property type="entry name" value="SPLICEOSOME-ASSOCIATED PROTEIN CWC27 HOMOLOG"/>
    <property type="match status" value="1"/>
</dbReference>
<dbReference type="GO" id="GO:0006457">
    <property type="term" value="P:protein folding"/>
    <property type="evidence" value="ECO:0007669"/>
    <property type="project" value="InterPro"/>
</dbReference>
<dbReference type="InterPro" id="IPR044666">
    <property type="entry name" value="Cyclophilin_A-like"/>
</dbReference>
<dbReference type="InterPro" id="IPR020892">
    <property type="entry name" value="Cyclophilin-type_PPIase_CS"/>
</dbReference>
<dbReference type="CDD" id="cd01925">
    <property type="entry name" value="cyclophilin_CeCYP16-like"/>
    <property type="match status" value="1"/>
</dbReference>
<evidence type="ECO:0000313" key="11">
    <source>
        <dbReference type="Proteomes" id="UP000014760"/>
    </source>
</evidence>
<gene>
    <name evidence="9" type="ORF">CAPTEDRAFT_161676</name>
</gene>
<dbReference type="PROSITE" id="PS50072">
    <property type="entry name" value="CSA_PPIASE_2"/>
    <property type="match status" value="1"/>
</dbReference>
<evidence type="ECO:0000313" key="9">
    <source>
        <dbReference type="EMBL" id="ELU18908.1"/>
    </source>
</evidence>
<protein>
    <recommendedName>
        <fullName evidence="4">Spliceosome-associated protein CWC27 homolog</fullName>
    </recommendedName>
    <alternativeName>
        <fullName evidence="5">Probable inactive peptidyl-prolyl cis-trans isomerase CWC27 homolog</fullName>
    </alternativeName>
</protein>
<dbReference type="PANTHER" id="PTHR45625">
    <property type="entry name" value="PEPTIDYL-PROLYL CIS-TRANS ISOMERASE-RELATED"/>
    <property type="match status" value="1"/>
</dbReference>
<evidence type="ECO:0000256" key="4">
    <source>
        <dbReference type="ARBA" id="ARBA00040027"/>
    </source>
</evidence>
<accession>N1PB22</accession>
<sequence length="488" mass="55558">MSNIYIQEPPTYGKVLLNTTVGDIEIELWTKEAPKACRNFIQLCMEGYYDETIFHRLVKEFIVQGGDPTGTGEGGESIYGKPFKDELHSRLRFVRRGLVAMANSGPNDNGSQFFFTLATTPELMNKHTIFGKVVGDTLYNMLKLSEGEVDRDEKPLYPHKINSTKVLTNPYDDIVPRVIKKKERSSEGRKPKSKSKATKNFKLLSFGEEAEEEEQEAIEAAETLRHKGKSSHDLLNDAKLSSLPAVEDATPLSEDLSSDKRKASGSEDEDEEDDQEAMKLRIKKKFKEGGMTGPVKVKDDSLTLNIKGKKSIDDLREEVRALKKDLTEAKKRKERRDEEDKTQKEPSPAPEDIVIPEHDPMASFHAQQQKYRKQKGKKAKGKGSKREIDTLDMLQKFKTRLSAAQRLSAYEDDAADAEEAGEVEEEDDVNDMSWMSHKLEFEEKNQRVLDANVADNERYEIFDPRNPLNVRRRGGEKADRQRKGEKRQ</sequence>
<feature type="region of interest" description="Disordered" evidence="7">
    <location>
        <begin position="241"/>
        <end position="390"/>
    </location>
</feature>
<dbReference type="STRING" id="283909.N1PB22"/>
<dbReference type="EMBL" id="KB291798">
    <property type="protein sequence ID" value="ELU18908.1"/>
    <property type="molecule type" value="Genomic_DNA"/>
</dbReference>
<dbReference type="SUPFAM" id="SSF50891">
    <property type="entry name" value="Cyclophilin-like"/>
    <property type="match status" value="1"/>
</dbReference>
<feature type="compositionally biased region" description="Acidic residues" evidence="7">
    <location>
        <begin position="266"/>
        <end position="275"/>
    </location>
</feature>
<evidence type="ECO:0000256" key="2">
    <source>
        <dbReference type="ARBA" id="ARBA00007365"/>
    </source>
</evidence>
<feature type="compositionally biased region" description="Acidic residues" evidence="7">
    <location>
        <begin position="208"/>
        <end position="218"/>
    </location>
</feature>
<dbReference type="GO" id="GO:0071013">
    <property type="term" value="C:catalytic step 2 spliceosome"/>
    <property type="evidence" value="ECO:0007669"/>
    <property type="project" value="TreeGrafter"/>
</dbReference>
<dbReference type="Proteomes" id="UP000014760">
    <property type="component" value="Unassembled WGS sequence"/>
</dbReference>
<dbReference type="Pfam" id="PF00160">
    <property type="entry name" value="Pro_isomerase"/>
    <property type="match status" value="1"/>
</dbReference>
<dbReference type="InterPro" id="IPR029000">
    <property type="entry name" value="Cyclophilin-like_dom_sf"/>
</dbReference>
<comment type="similarity">
    <text evidence="2">Belongs to the cyclophilin-type PPIase family.</text>
</comment>
<dbReference type="Gene3D" id="2.40.100.10">
    <property type="entry name" value="Cyclophilin-like"/>
    <property type="match status" value="1"/>
</dbReference>
<feature type="region of interest" description="Disordered" evidence="7">
    <location>
        <begin position="410"/>
        <end position="430"/>
    </location>
</feature>
<reference evidence="9 11" key="2">
    <citation type="journal article" date="2013" name="Nature">
        <title>Insights into bilaterian evolution from three spiralian genomes.</title>
        <authorList>
            <person name="Simakov O."/>
            <person name="Marletaz F."/>
            <person name="Cho S.J."/>
            <person name="Edsinger-Gonzales E."/>
            <person name="Havlak P."/>
            <person name="Hellsten U."/>
            <person name="Kuo D.H."/>
            <person name="Larsson T."/>
            <person name="Lv J."/>
            <person name="Arendt D."/>
            <person name="Savage R."/>
            <person name="Osoegawa K."/>
            <person name="de Jong P."/>
            <person name="Grimwood J."/>
            <person name="Chapman J.A."/>
            <person name="Shapiro H."/>
            <person name="Aerts A."/>
            <person name="Otillar R.P."/>
            <person name="Terry A.Y."/>
            <person name="Boore J.L."/>
            <person name="Grigoriev I.V."/>
            <person name="Lindberg D.R."/>
            <person name="Seaver E.C."/>
            <person name="Weisblat D.A."/>
            <person name="Putnam N.H."/>
            <person name="Rokhsar D.S."/>
        </authorList>
    </citation>
    <scope>NUCLEOTIDE SEQUENCE</scope>
    <source>
        <strain evidence="9 11">I ESC-2004</strain>
    </source>
</reference>
<dbReference type="OMA" id="DDWYDVY"/>
<evidence type="ECO:0000256" key="3">
    <source>
        <dbReference type="ARBA" id="ARBA00023242"/>
    </source>
</evidence>
<reference evidence="11" key="1">
    <citation type="submission" date="2012-12" db="EMBL/GenBank/DDBJ databases">
        <authorList>
            <person name="Hellsten U."/>
            <person name="Grimwood J."/>
            <person name="Chapman J.A."/>
            <person name="Shapiro H."/>
            <person name="Aerts A."/>
            <person name="Otillar R.P."/>
            <person name="Terry A.Y."/>
            <person name="Boore J.L."/>
            <person name="Simakov O."/>
            <person name="Marletaz F."/>
            <person name="Cho S.-J."/>
            <person name="Edsinger-Gonzales E."/>
            <person name="Havlak P."/>
            <person name="Kuo D.-H."/>
            <person name="Larsson T."/>
            <person name="Lv J."/>
            <person name="Arendt D."/>
            <person name="Savage R."/>
            <person name="Osoegawa K."/>
            <person name="de Jong P."/>
            <person name="Lindberg D.R."/>
            <person name="Seaver E.C."/>
            <person name="Weisblat D.A."/>
            <person name="Putnam N.H."/>
            <person name="Grigoriev I.V."/>
            <person name="Rokhsar D.S."/>
        </authorList>
    </citation>
    <scope>NUCLEOTIDE SEQUENCE</scope>
    <source>
        <strain evidence="11">I ESC-2004</strain>
    </source>
</reference>
<evidence type="ECO:0000256" key="7">
    <source>
        <dbReference type="SAM" id="MobiDB-lite"/>
    </source>
</evidence>
<feature type="compositionally biased region" description="Basic residues" evidence="7">
    <location>
        <begin position="370"/>
        <end position="383"/>
    </location>
</feature>
<evidence type="ECO:0000259" key="8">
    <source>
        <dbReference type="PROSITE" id="PS50072"/>
    </source>
</evidence>
<reference evidence="10" key="3">
    <citation type="submission" date="2015-06" db="UniProtKB">
        <authorList>
            <consortium name="EnsemblMetazoa"/>
        </authorList>
    </citation>
    <scope>IDENTIFICATION</scope>
</reference>
<feature type="compositionally biased region" description="Basic and acidic residues" evidence="7">
    <location>
        <begin position="473"/>
        <end position="488"/>
    </location>
</feature>
<dbReference type="FunFam" id="2.40.100.10:FF:000007">
    <property type="entry name" value="Peptidyl-prolyl cis-trans isomerase CWC27 homolog"/>
    <property type="match status" value="1"/>
</dbReference>
<proteinExistence type="inferred from homology"/>
<dbReference type="InterPro" id="IPR002130">
    <property type="entry name" value="Cyclophilin-type_PPIase_dom"/>
</dbReference>
<evidence type="ECO:0000256" key="5">
    <source>
        <dbReference type="ARBA" id="ARBA00042090"/>
    </source>
</evidence>
<feature type="compositionally biased region" description="Basic and acidic residues" evidence="7">
    <location>
        <begin position="310"/>
        <end position="344"/>
    </location>
</feature>